<evidence type="ECO:0000313" key="2">
    <source>
        <dbReference type="Proteomes" id="UP000509414"/>
    </source>
</evidence>
<name>A0A7H9CI32_9BACT</name>
<gene>
    <name evidence="1" type="ORF">CINF_1284</name>
</gene>
<dbReference type="EMBL" id="CP049075">
    <property type="protein sequence ID" value="QLI05770.1"/>
    <property type="molecule type" value="Genomic_DNA"/>
</dbReference>
<dbReference type="RefSeq" id="WP_179974947.1">
    <property type="nucleotide sequence ID" value="NZ_CP049075.1"/>
</dbReference>
<dbReference type="Proteomes" id="UP000509414">
    <property type="component" value="Chromosome"/>
</dbReference>
<dbReference type="KEGG" id="cinf:CINF_1284"/>
<evidence type="ECO:0000313" key="1">
    <source>
        <dbReference type="EMBL" id="QLI05770.1"/>
    </source>
</evidence>
<sequence length="197" mass="21856">MENKILTRTASFLAGGEQANDNANAPLTFCIVSKNSDAGRIDFFTGEYYIERLSVAGADTSELTTLFKDHEPSVDNAIARIENIRIVDDELLCDCVFSSDKSAQIIRQKYIERVLSDVSIGYLINDERVISPASSETSEIREVTSFKILELSAVWRGADSGAKKREILSLKSAQNLSLAREREIKIKEKIAGLLNSF</sequence>
<reference evidence="1 2" key="1">
    <citation type="submission" date="2020-02" db="EMBL/GenBank/DDBJ databases">
        <title>Complete genome sequence of the novel Campylobacter species Candidatus Campylobacter infans.</title>
        <authorList>
            <person name="Duim B."/>
            <person name="Zomer A."/>
            <person name="van der Graaf L."/>
            <person name="Wagenaar J."/>
        </authorList>
    </citation>
    <scope>NUCLEOTIDE SEQUENCE [LARGE SCALE GENOMIC DNA]</scope>
    <source>
        <strain evidence="1 2">19S00001</strain>
    </source>
</reference>
<keyword evidence="2" id="KW-1185">Reference proteome</keyword>
<organism evidence="1 2">
    <name type="scientific">Candidatus Campylobacter infans</name>
    <dbReference type="NCBI Taxonomy" id="2561898"/>
    <lineage>
        <taxon>Bacteria</taxon>
        <taxon>Pseudomonadati</taxon>
        <taxon>Campylobacterota</taxon>
        <taxon>Epsilonproteobacteria</taxon>
        <taxon>Campylobacterales</taxon>
        <taxon>Campylobacteraceae</taxon>
        <taxon>Campylobacter</taxon>
    </lineage>
</organism>
<proteinExistence type="predicted"/>
<protein>
    <recommendedName>
        <fullName evidence="3">HK97 family phage prohead protease</fullName>
    </recommendedName>
</protein>
<accession>A0A7H9CI32</accession>
<evidence type="ECO:0008006" key="3">
    <source>
        <dbReference type="Google" id="ProtNLM"/>
    </source>
</evidence>
<dbReference type="AlphaFoldDB" id="A0A7H9CI32"/>